<sequence>MPTTHTEQPLPAFVMYAGGRPSGSSTGAAPRHVLDRRLTSLLRDGGAGR</sequence>
<gene>
    <name evidence="2" type="ORF">GCM10010412_049980</name>
</gene>
<accession>A0ABN3SCD0</accession>
<evidence type="ECO:0000313" key="2">
    <source>
        <dbReference type="EMBL" id="GAA2670788.1"/>
    </source>
</evidence>
<protein>
    <submittedName>
        <fullName evidence="2">Uncharacterized protein</fullName>
    </submittedName>
</protein>
<name>A0ABN3SCD0_9ACTN</name>
<dbReference type="RefSeq" id="WP_346149760.1">
    <property type="nucleotide sequence ID" value="NZ_BAAATE010000013.1"/>
</dbReference>
<comment type="caution">
    <text evidence="2">The sequence shown here is derived from an EMBL/GenBank/DDBJ whole genome shotgun (WGS) entry which is preliminary data.</text>
</comment>
<dbReference type="EMBL" id="BAAATE010000013">
    <property type="protein sequence ID" value="GAA2670788.1"/>
    <property type="molecule type" value="Genomic_DNA"/>
</dbReference>
<evidence type="ECO:0000256" key="1">
    <source>
        <dbReference type="SAM" id="MobiDB-lite"/>
    </source>
</evidence>
<proteinExistence type="predicted"/>
<keyword evidence="3" id="KW-1185">Reference proteome</keyword>
<evidence type="ECO:0000313" key="3">
    <source>
        <dbReference type="Proteomes" id="UP001501666"/>
    </source>
</evidence>
<reference evidence="2 3" key="1">
    <citation type="journal article" date="2019" name="Int. J. Syst. Evol. Microbiol.">
        <title>The Global Catalogue of Microorganisms (GCM) 10K type strain sequencing project: providing services to taxonomists for standard genome sequencing and annotation.</title>
        <authorList>
            <consortium name="The Broad Institute Genomics Platform"/>
            <consortium name="The Broad Institute Genome Sequencing Center for Infectious Disease"/>
            <person name="Wu L."/>
            <person name="Ma J."/>
        </authorList>
    </citation>
    <scope>NUCLEOTIDE SEQUENCE [LARGE SCALE GENOMIC DNA]</scope>
    <source>
        <strain evidence="2 3">JCM 6835</strain>
    </source>
</reference>
<feature type="region of interest" description="Disordered" evidence="1">
    <location>
        <begin position="17"/>
        <end position="49"/>
    </location>
</feature>
<dbReference type="Proteomes" id="UP001501666">
    <property type="component" value="Unassembled WGS sequence"/>
</dbReference>
<organism evidence="2 3">
    <name type="scientific">Nonomuraea recticatena</name>
    <dbReference type="NCBI Taxonomy" id="46178"/>
    <lineage>
        <taxon>Bacteria</taxon>
        <taxon>Bacillati</taxon>
        <taxon>Actinomycetota</taxon>
        <taxon>Actinomycetes</taxon>
        <taxon>Streptosporangiales</taxon>
        <taxon>Streptosporangiaceae</taxon>
        <taxon>Nonomuraea</taxon>
    </lineage>
</organism>